<evidence type="ECO:0000313" key="3">
    <source>
        <dbReference type="Proteomes" id="UP001190700"/>
    </source>
</evidence>
<reference evidence="2 3" key="1">
    <citation type="journal article" date="2015" name="Genome Biol. Evol.">
        <title>Comparative Genomics of a Bacterivorous Green Alga Reveals Evolutionary Causalities and Consequences of Phago-Mixotrophic Mode of Nutrition.</title>
        <authorList>
            <person name="Burns J.A."/>
            <person name="Paasch A."/>
            <person name="Narechania A."/>
            <person name="Kim E."/>
        </authorList>
    </citation>
    <scope>NUCLEOTIDE SEQUENCE [LARGE SCALE GENOMIC DNA]</scope>
    <source>
        <strain evidence="2 3">PLY_AMNH</strain>
    </source>
</reference>
<evidence type="ECO:0000256" key="1">
    <source>
        <dbReference type="SAM" id="MobiDB-lite"/>
    </source>
</evidence>
<dbReference type="InterPro" id="IPR025893">
    <property type="entry name" value="Tocopherol_cyclase"/>
</dbReference>
<gene>
    <name evidence="2" type="ORF">CYMTET_32269</name>
</gene>
<dbReference type="PANTHER" id="PTHR35309">
    <property type="match status" value="1"/>
</dbReference>
<dbReference type="GO" id="GO:0009976">
    <property type="term" value="F:tocopherol cyclase activity"/>
    <property type="evidence" value="ECO:0007669"/>
    <property type="project" value="InterPro"/>
</dbReference>
<name>A0AAE0FG36_9CHLO</name>
<dbReference type="AlphaFoldDB" id="A0AAE0FG36"/>
<evidence type="ECO:0000313" key="2">
    <source>
        <dbReference type="EMBL" id="KAK3258696.1"/>
    </source>
</evidence>
<dbReference type="PANTHER" id="PTHR35309:SF4">
    <property type="entry name" value="TOCOPHEROL CYCLASE"/>
    <property type="match status" value="1"/>
</dbReference>
<comment type="caution">
    <text evidence="2">The sequence shown here is derived from an EMBL/GenBank/DDBJ whole genome shotgun (WGS) entry which is preliminary data.</text>
</comment>
<organism evidence="2 3">
    <name type="scientific">Cymbomonas tetramitiformis</name>
    <dbReference type="NCBI Taxonomy" id="36881"/>
    <lineage>
        <taxon>Eukaryota</taxon>
        <taxon>Viridiplantae</taxon>
        <taxon>Chlorophyta</taxon>
        <taxon>Pyramimonadophyceae</taxon>
        <taxon>Pyramimonadales</taxon>
        <taxon>Pyramimonadaceae</taxon>
        <taxon>Cymbomonas</taxon>
    </lineage>
</organism>
<sequence length="158" mass="17011">MCPCHSRRASSSSSSSSGLSGRPRLNLRPPACMVGAQRDPPSKTKPPPKGDSTLHVERYSVSRVYPLNITPFTSSACKDTFCGHLTLTIWERTPQGKGDILVCAHSKSAALEVGGGPWWTAWSASAKMTEPLKSLVNLPIDVEGYLENIPELLQPPGL</sequence>
<accession>A0AAE0FG36</accession>
<feature type="region of interest" description="Disordered" evidence="1">
    <location>
        <begin position="1"/>
        <end position="53"/>
    </location>
</feature>
<protein>
    <submittedName>
        <fullName evidence="2">Tocopherol cyclase</fullName>
    </submittedName>
</protein>
<feature type="compositionally biased region" description="Low complexity" evidence="1">
    <location>
        <begin position="9"/>
        <end position="30"/>
    </location>
</feature>
<dbReference type="Proteomes" id="UP001190700">
    <property type="component" value="Unassembled WGS sequence"/>
</dbReference>
<keyword evidence="3" id="KW-1185">Reference proteome</keyword>
<proteinExistence type="predicted"/>
<dbReference type="EMBL" id="LGRX02019325">
    <property type="protein sequence ID" value="KAK3258696.1"/>
    <property type="molecule type" value="Genomic_DNA"/>
</dbReference>